<dbReference type="Gene3D" id="3.40.50.300">
    <property type="entry name" value="P-loop containing nucleotide triphosphate hydrolases"/>
    <property type="match status" value="1"/>
</dbReference>
<keyword evidence="7" id="KW-1185">Reference proteome</keyword>
<comment type="similarity">
    <text evidence="1 5">Belongs to the IPP transferase family.</text>
</comment>
<dbReference type="EMBL" id="UYRS01018669">
    <property type="protein sequence ID" value="VDK38963.1"/>
    <property type="molecule type" value="Genomic_DNA"/>
</dbReference>
<dbReference type="SUPFAM" id="SSF52540">
    <property type="entry name" value="P-loop containing nucleoside triphosphate hydrolases"/>
    <property type="match status" value="1"/>
</dbReference>
<dbReference type="Pfam" id="PF01715">
    <property type="entry name" value="IPPT"/>
    <property type="match status" value="1"/>
</dbReference>
<dbReference type="GO" id="GO:0005524">
    <property type="term" value="F:ATP binding"/>
    <property type="evidence" value="ECO:0007669"/>
    <property type="project" value="UniProtKB-KW"/>
</dbReference>
<dbReference type="NCBIfam" id="TIGR00174">
    <property type="entry name" value="miaA"/>
    <property type="match status" value="1"/>
</dbReference>
<accession>A0A0R3WAY8</accession>
<keyword evidence="4 5" id="KW-0067">ATP-binding</keyword>
<evidence type="ECO:0000313" key="6">
    <source>
        <dbReference type="EMBL" id="VDK38963.1"/>
    </source>
</evidence>
<dbReference type="InterPro" id="IPR036236">
    <property type="entry name" value="Znf_C2H2_sf"/>
</dbReference>
<keyword evidence="2 5" id="KW-0808">Transferase</keyword>
<dbReference type="OrthoDB" id="775260at2759"/>
<dbReference type="GO" id="GO:0005739">
    <property type="term" value="C:mitochondrion"/>
    <property type="evidence" value="ECO:0007669"/>
    <property type="project" value="TreeGrafter"/>
</dbReference>
<reference evidence="8" key="1">
    <citation type="submission" date="2017-02" db="UniProtKB">
        <authorList>
            <consortium name="WormBaseParasite"/>
        </authorList>
    </citation>
    <scope>IDENTIFICATION</scope>
</reference>
<dbReference type="InterPro" id="IPR039657">
    <property type="entry name" value="Dimethylallyltransferase"/>
</dbReference>
<dbReference type="AlphaFoldDB" id="A0A0R3WAY8"/>
<dbReference type="PANTHER" id="PTHR11088:SF89">
    <property type="entry name" value="TRNA DIMETHYLALLYLTRANSFERASE"/>
    <property type="match status" value="1"/>
</dbReference>
<sequence length="457" mass="51256">MNSFSRRCPVIAICGATGTGKSKLAIDLARSLDGQVINADAVQLYRGLDIATNKVTQEETKGVVHHLLGCLEPVEGFRYNVHYYRRDCCRLIDVLRARGVTPVVVGGTHYYLEAVLWQDFLRSTNEQNFQEGGNVEEMEADPKDYYAALSNANPEAAIRLHPNDTRKLQQALLIHLSCEATNAPATSALPSRISTNRSSCPRYPPPNSLIFWLDCESSVLKPRLDERVMKMMQRGLIRELDEFLVAAAKSLLPNGPVVNEDAVNEMAKKALFQLANEGLLPSVGTEHWCRGVLQSIGFKEFEDFLQLSPSERDSPNGQMMLNEAIEKMKTATRQYARRQLRWINNRFLRRPALGGIPVYRLDVTPILTATSPEEAELFWNSKIFEPCLATIRGGSPSQLIPEPFVELSSTNASEIPSPPYICAACNGRIFVDPLQWEEHLNSRSHKKRVTSLKNRTM</sequence>
<evidence type="ECO:0000256" key="5">
    <source>
        <dbReference type="RuleBase" id="RU003785"/>
    </source>
</evidence>
<evidence type="ECO:0000313" key="7">
    <source>
        <dbReference type="Proteomes" id="UP000282613"/>
    </source>
</evidence>
<evidence type="ECO:0000256" key="3">
    <source>
        <dbReference type="ARBA" id="ARBA00022741"/>
    </source>
</evidence>
<dbReference type="WBParaSite" id="TASK_0000775501-mRNA-1">
    <property type="protein sequence ID" value="TASK_0000775501-mRNA-1"/>
    <property type="gene ID" value="TASK_0000775501"/>
</dbReference>
<dbReference type="PANTHER" id="PTHR11088">
    <property type="entry name" value="TRNA DIMETHYLALLYLTRANSFERASE"/>
    <property type="match status" value="1"/>
</dbReference>
<protein>
    <submittedName>
        <fullName evidence="8">Zf-C2H2_jaz domain-containing protein</fullName>
    </submittedName>
</protein>
<keyword evidence="3 5" id="KW-0547">Nucleotide-binding</keyword>
<name>A0A0R3WAY8_TAEAS</name>
<dbReference type="Gene3D" id="1.10.20.140">
    <property type="match status" value="1"/>
</dbReference>
<dbReference type="STRING" id="60517.A0A0R3WAY8"/>
<gene>
    <name evidence="6" type="ORF">TASK_LOCUS7756</name>
</gene>
<evidence type="ECO:0000256" key="1">
    <source>
        <dbReference type="ARBA" id="ARBA00005842"/>
    </source>
</evidence>
<dbReference type="InterPro" id="IPR018022">
    <property type="entry name" value="IPT"/>
</dbReference>
<dbReference type="SUPFAM" id="SSF57667">
    <property type="entry name" value="beta-beta-alpha zinc fingers"/>
    <property type="match status" value="1"/>
</dbReference>
<evidence type="ECO:0000313" key="8">
    <source>
        <dbReference type="WBParaSite" id="TASK_0000775501-mRNA-1"/>
    </source>
</evidence>
<dbReference type="Gene3D" id="3.30.160.60">
    <property type="entry name" value="Classic Zinc Finger"/>
    <property type="match status" value="1"/>
</dbReference>
<evidence type="ECO:0000256" key="4">
    <source>
        <dbReference type="ARBA" id="ARBA00022840"/>
    </source>
</evidence>
<evidence type="ECO:0000256" key="2">
    <source>
        <dbReference type="ARBA" id="ARBA00022679"/>
    </source>
</evidence>
<dbReference type="InterPro" id="IPR027417">
    <property type="entry name" value="P-loop_NTPase"/>
</dbReference>
<reference evidence="6 7" key="2">
    <citation type="submission" date="2018-11" db="EMBL/GenBank/DDBJ databases">
        <authorList>
            <consortium name="Pathogen Informatics"/>
        </authorList>
    </citation>
    <scope>NUCLEOTIDE SEQUENCE [LARGE SCALE GENOMIC DNA]</scope>
</reference>
<proteinExistence type="inferred from homology"/>
<dbReference type="GO" id="GO:0052381">
    <property type="term" value="F:tRNA dimethylallyltransferase activity"/>
    <property type="evidence" value="ECO:0007669"/>
    <property type="project" value="InterPro"/>
</dbReference>
<dbReference type="HAMAP" id="MF_00185">
    <property type="entry name" value="IPP_trans"/>
    <property type="match status" value="1"/>
</dbReference>
<dbReference type="GO" id="GO:0006400">
    <property type="term" value="P:tRNA modification"/>
    <property type="evidence" value="ECO:0007669"/>
    <property type="project" value="TreeGrafter"/>
</dbReference>
<organism evidence="8">
    <name type="scientific">Taenia asiatica</name>
    <name type="common">Asian tapeworm</name>
    <dbReference type="NCBI Taxonomy" id="60517"/>
    <lineage>
        <taxon>Eukaryota</taxon>
        <taxon>Metazoa</taxon>
        <taxon>Spiralia</taxon>
        <taxon>Lophotrochozoa</taxon>
        <taxon>Platyhelminthes</taxon>
        <taxon>Cestoda</taxon>
        <taxon>Eucestoda</taxon>
        <taxon>Cyclophyllidea</taxon>
        <taxon>Taeniidae</taxon>
        <taxon>Taenia</taxon>
    </lineage>
</organism>
<dbReference type="Proteomes" id="UP000282613">
    <property type="component" value="Unassembled WGS sequence"/>
</dbReference>